<evidence type="ECO:0000313" key="2">
    <source>
        <dbReference type="EMBL" id="GFB26704.1"/>
    </source>
</evidence>
<evidence type="ECO:0000256" key="1">
    <source>
        <dbReference type="SAM" id="MobiDB-lite"/>
    </source>
</evidence>
<organism evidence="2">
    <name type="scientific">Tanacetum cinerariifolium</name>
    <name type="common">Dalmatian daisy</name>
    <name type="synonym">Chrysanthemum cinerariifolium</name>
    <dbReference type="NCBI Taxonomy" id="118510"/>
    <lineage>
        <taxon>Eukaryota</taxon>
        <taxon>Viridiplantae</taxon>
        <taxon>Streptophyta</taxon>
        <taxon>Embryophyta</taxon>
        <taxon>Tracheophyta</taxon>
        <taxon>Spermatophyta</taxon>
        <taxon>Magnoliopsida</taxon>
        <taxon>eudicotyledons</taxon>
        <taxon>Gunneridae</taxon>
        <taxon>Pentapetalae</taxon>
        <taxon>asterids</taxon>
        <taxon>campanulids</taxon>
        <taxon>Asterales</taxon>
        <taxon>Asteraceae</taxon>
        <taxon>Asteroideae</taxon>
        <taxon>Anthemideae</taxon>
        <taxon>Anthemidinae</taxon>
        <taxon>Tanacetum</taxon>
    </lineage>
</organism>
<proteinExistence type="predicted"/>
<dbReference type="AlphaFoldDB" id="A0A699L591"/>
<comment type="caution">
    <text evidence="2">The sequence shown here is derived from an EMBL/GenBank/DDBJ whole genome shotgun (WGS) entry which is preliminary data.</text>
</comment>
<feature type="region of interest" description="Disordered" evidence="1">
    <location>
        <begin position="118"/>
        <end position="139"/>
    </location>
</feature>
<gene>
    <name evidence="2" type="ORF">Tci_698675</name>
</gene>
<dbReference type="EMBL" id="BKCJ010589055">
    <property type="protein sequence ID" value="GFB26704.1"/>
    <property type="molecule type" value="Genomic_DNA"/>
</dbReference>
<sequence>MERQARDRDLYKPHHDGVRQIRLVVAWCCWQRLLPWWSRWEAAAAAMVRVAIYDCGLPRRWLPAADDEVGGVGRAVVVGSGVVMVDLSRVVGLRWWWLRLHGVEGGRLGDGEQFWGSPEISPEKHPAAAAGREWWPTAD</sequence>
<accession>A0A699L591</accession>
<protein>
    <submittedName>
        <fullName evidence="2">Uncharacterized protein</fullName>
    </submittedName>
</protein>
<name>A0A699L591_TANCI</name>
<reference evidence="2" key="1">
    <citation type="journal article" date="2019" name="Sci. Rep.">
        <title>Draft genome of Tanacetum cinerariifolium, the natural source of mosquito coil.</title>
        <authorList>
            <person name="Yamashiro T."/>
            <person name="Shiraishi A."/>
            <person name="Satake H."/>
            <person name="Nakayama K."/>
        </authorList>
    </citation>
    <scope>NUCLEOTIDE SEQUENCE</scope>
</reference>